<dbReference type="NCBIfam" id="TIGR02549">
    <property type="entry name" value="CRISPR_DxTHG"/>
    <property type="match status" value="1"/>
</dbReference>
<proteinExistence type="predicted"/>
<sequence>MARKVFLSFLGLGKYQETDYFFDQKKDNSFKTPFIQEAILKHLISNDIHDIKPIIFLTKEAYQNWNINDFNKGLKCSLSKINKEFGDSNYEIPSGTSQEQIWKIFKVVFDQLEDHDEVFFDITHGFRSLPMLAIVLLNYAKFLKNIKVQGVYYGAYDARETVGGLSYTPVWDLKSFSAIQDWTNAANQFLKTGNGLMLSDLIEDTDYFNLKDSISQFSKEILVNRGPEIFKGTTQLAIQKELQTLDLKVNDPLKYILKRVKSHFDEYQENSIINGLNAVKWCIDNGLIQQGATLLEEFATTYVLVKIGKGKLMQNPDVRGFVSAALSVAEGSYRYMYLDPNNPNIKQIEKYQKLSFVEKDVVPTVYLLDNYKALKCLVNDIKSSIRNDVNHAGFREAPKTYDGMKKSLVKRYEQFLNLL</sequence>
<dbReference type="SUPFAM" id="SSF160980">
    <property type="entry name" value="SSO1389-like"/>
    <property type="match status" value="1"/>
</dbReference>
<dbReference type="InterPro" id="IPR013383">
    <property type="entry name" value="CRISPR-assoc_prot_DxTHG_CS"/>
</dbReference>
<dbReference type="OrthoDB" id="9777703at2"/>
<dbReference type="AlphaFoldDB" id="A0A2W7QIG3"/>
<dbReference type="InterPro" id="IPR011742">
    <property type="entry name" value="CRISPR-assoc_prot_TM1812"/>
</dbReference>
<dbReference type="EMBL" id="QKZT01000021">
    <property type="protein sequence ID" value="PZX48284.1"/>
    <property type="molecule type" value="Genomic_DNA"/>
</dbReference>
<evidence type="ECO:0000313" key="2">
    <source>
        <dbReference type="Proteomes" id="UP000248882"/>
    </source>
</evidence>
<evidence type="ECO:0000313" key="1">
    <source>
        <dbReference type="EMBL" id="PZX48284.1"/>
    </source>
</evidence>
<comment type="caution">
    <text evidence="1">The sequence shown here is derived from an EMBL/GenBank/DDBJ whole genome shotgun (WGS) entry which is preliminary data.</text>
</comment>
<accession>A0A2W7QIG3</accession>
<dbReference type="NCBIfam" id="TIGR02221">
    <property type="entry name" value="cas_TM1812"/>
    <property type="match status" value="1"/>
</dbReference>
<dbReference type="RefSeq" id="WP_158531205.1">
    <property type="nucleotide sequence ID" value="NZ_QKZT01000021.1"/>
</dbReference>
<reference evidence="1 2" key="1">
    <citation type="submission" date="2018-06" db="EMBL/GenBank/DDBJ databases">
        <title>Genomic Encyclopedia of Archaeal and Bacterial Type Strains, Phase II (KMG-II): from individual species to whole genera.</title>
        <authorList>
            <person name="Goeker M."/>
        </authorList>
    </citation>
    <scope>NUCLEOTIDE SEQUENCE [LARGE SCALE GENOMIC DNA]</scope>
    <source>
        <strain evidence="1 2">DSM 19830</strain>
    </source>
</reference>
<gene>
    <name evidence="1" type="ORF">LV85_03694</name>
</gene>
<name>A0A2W7QIG3_9BACT</name>
<protein>
    <submittedName>
        <fullName evidence="1">CRISPR-associated Csx2 family protein</fullName>
    </submittedName>
</protein>
<organism evidence="1 2">
    <name type="scientific">Algoriphagus chordae</name>
    <dbReference type="NCBI Taxonomy" id="237019"/>
    <lineage>
        <taxon>Bacteria</taxon>
        <taxon>Pseudomonadati</taxon>
        <taxon>Bacteroidota</taxon>
        <taxon>Cytophagia</taxon>
        <taxon>Cytophagales</taxon>
        <taxon>Cyclobacteriaceae</taxon>
        <taxon>Algoriphagus</taxon>
    </lineage>
</organism>
<dbReference type="CDD" id="cd09732">
    <property type="entry name" value="Csx1_III-U"/>
    <property type="match status" value="1"/>
</dbReference>
<dbReference type="Proteomes" id="UP000248882">
    <property type="component" value="Unassembled WGS sequence"/>
</dbReference>
<keyword evidence="2" id="KW-1185">Reference proteome</keyword>